<keyword evidence="1" id="KW-0408">Iron</keyword>
<name>G7W5V4_DESOD</name>
<feature type="transmembrane region" description="Helical" evidence="2">
    <location>
        <begin position="12"/>
        <end position="35"/>
    </location>
</feature>
<feature type="binding site" description="axial binding residue" evidence="1">
    <location>
        <position position="154"/>
    </location>
    <ligand>
        <name>heme</name>
        <dbReference type="ChEBI" id="CHEBI:30413"/>
    </ligand>
    <ligandPart>
        <name>Fe</name>
        <dbReference type="ChEBI" id="CHEBI:18248"/>
    </ligandPart>
</feature>
<feature type="binding site" description="axial binding residue" evidence="1">
    <location>
        <position position="117"/>
    </location>
    <ligand>
        <name>heme</name>
        <dbReference type="ChEBI" id="CHEBI:30413"/>
    </ligand>
    <ligandPart>
        <name>Fe</name>
        <dbReference type="ChEBI" id="CHEBI:18248"/>
    </ligandPart>
</feature>
<accession>G7W5V4</accession>
<feature type="transmembrane region" description="Helical" evidence="2">
    <location>
        <begin position="177"/>
        <end position="201"/>
    </location>
</feature>
<evidence type="ECO:0000256" key="1">
    <source>
        <dbReference type="PIRSR" id="PIRSR000170-1"/>
    </source>
</evidence>
<protein>
    <submittedName>
        <fullName evidence="3">Succinate dehydrogenase, hydrophobic anchor subunit</fullName>
    </submittedName>
</protein>
<dbReference type="InterPro" id="IPR016002">
    <property type="entry name" value="Succ_DH_cyt_b558_Firmicute"/>
</dbReference>
<organism evidence="3 4">
    <name type="scientific">Desulfosporosinus orientis (strain ATCC 19365 / DSM 765 / NCIMB 8382 / VKM B-1628 / Singapore I)</name>
    <name type="common">Desulfotomaculum orientis</name>
    <dbReference type="NCBI Taxonomy" id="768706"/>
    <lineage>
        <taxon>Bacteria</taxon>
        <taxon>Bacillati</taxon>
        <taxon>Bacillota</taxon>
        <taxon>Clostridia</taxon>
        <taxon>Eubacteriales</taxon>
        <taxon>Desulfitobacteriaceae</taxon>
        <taxon>Desulfosporosinus</taxon>
    </lineage>
</organism>
<feature type="transmembrane region" description="Helical" evidence="2">
    <location>
        <begin position="55"/>
        <end position="77"/>
    </location>
</feature>
<keyword evidence="2" id="KW-0472">Membrane</keyword>
<dbReference type="EMBL" id="CP003108">
    <property type="protein sequence ID" value="AET67330.1"/>
    <property type="molecule type" value="Genomic_DNA"/>
</dbReference>
<evidence type="ECO:0000313" key="4">
    <source>
        <dbReference type="Proteomes" id="UP000006346"/>
    </source>
</evidence>
<feature type="transmembrane region" description="Helical" evidence="2">
    <location>
        <begin position="141"/>
        <end position="165"/>
    </location>
</feature>
<dbReference type="InterPro" id="IPR034804">
    <property type="entry name" value="SQR/QFR_C/D"/>
</dbReference>
<sequence>METTTQNNYHFLIRRFHSLLGLVPIGVFLTFHMVLNLTAHGGATQYDLVIRTMQSFPGIFIVELVVIFIPIALHAAYGTWVVYTGQTNILKYQYARNWFYFIQRLSGLYTVLFVIIHVYLLRFSEANFAALAGFLSNPLGLAFYVLGVLSAIFHFTNGLWAFAITWGITIGPHSQKVWLYTLGLIFIVLSVVGISDIAAFLSY</sequence>
<dbReference type="STRING" id="768706.Desor_1690"/>
<dbReference type="HOGENOM" id="CLU_078991_0_0_9"/>
<dbReference type="KEGG" id="dor:Desor_1690"/>
<feature type="binding site" description="axial binding residue" evidence="1">
    <location>
        <position position="32"/>
    </location>
    <ligand>
        <name>heme</name>
        <dbReference type="ChEBI" id="CHEBI:30413"/>
    </ligand>
    <ligandPart>
        <name>Fe</name>
        <dbReference type="ChEBI" id="CHEBI:18248"/>
    </ligandPart>
</feature>
<feature type="transmembrane region" description="Helical" evidence="2">
    <location>
        <begin position="98"/>
        <end position="121"/>
    </location>
</feature>
<dbReference type="GO" id="GO:0046872">
    <property type="term" value="F:metal ion binding"/>
    <property type="evidence" value="ECO:0007669"/>
    <property type="project" value="UniProtKB-KW"/>
</dbReference>
<dbReference type="RefSeq" id="WP_014184149.1">
    <property type="nucleotide sequence ID" value="NC_016584.1"/>
</dbReference>
<dbReference type="Gene3D" id="1.20.1300.10">
    <property type="entry name" value="Fumarate reductase/succinate dehydrogenase, transmembrane subunit"/>
    <property type="match status" value="1"/>
</dbReference>
<keyword evidence="4" id="KW-1185">Reference proteome</keyword>
<dbReference type="eggNOG" id="COG2009">
    <property type="taxonomic scope" value="Bacteria"/>
</dbReference>
<gene>
    <name evidence="3" type="ordered locus">Desor_1690</name>
</gene>
<dbReference type="OrthoDB" id="9789209at2"/>
<dbReference type="PIRSF" id="PIRSF000170">
    <property type="entry name" value="Succ_dh_cyt_b558"/>
    <property type="match status" value="1"/>
</dbReference>
<keyword evidence="1" id="KW-0479">Metal-binding</keyword>
<feature type="binding site" description="axial binding residue" evidence="1">
    <location>
        <position position="74"/>
    </location>
    <ligand>
        <name>heme</name>
        <dbReference type="ChEBI" id="CHEBI:30413"/>
    </ligand>
    <ligandPart>
        <name>Fe</name>
        <dbReference type="ChEBI" id="CHEBI:18248"/>
    </ligandPart>
</feature>
<dbReference type="SUPFAM" id="SSF81343">
    <property type="entry name" value="Fumarate reductase respiratory complex transmembrane subunits"/>
    <property type="match status" value="1"/>
</dbReference>
<evidence type="ECO:0000256" key="2">
    <source>
        <dbReference type="SAM" id="Phobius"/>
    </source>
</evidence>
<dbReference type="GO" id="GO:0016020">
    <property type="term" value="C:membrane"/>
    <property type="evidence" value="ECO:0007669"/>
    <property type="project" value="InterPro"/>
</dbReference>
<reference evidence="3 4" key="2">
    <citation type="journal article" date="2012" name="J. Bacteriol.">
        <title>Complete genome sequences of Desulfosporosinus orientis DSM765T, Desulfosporosinus youngiae DSM17734T, Desulfosporosinus meridiei DSM13257T, and Desulfosporosinus acidiphilus DSM22704T.</title>
        <authorList>
            <person name="Pester M."/>
            <person name="Brambilla E."/>
            <person name="Alazard D."/>
            <person name="Rattei T."/>
            <person name="Weinmaier T."/>
            <person name="Han J."/>
            <person name="Lucas S."/>
            <person name="Lapidus A."/>
            <person name="Cheng J.F."/>
            <person name="Goodwin L."/>
            <person name="Pitluck S."/>
            <person name="Peters L."/>
            <person name="Ovchinnikova G."/>
            <person name="Teshima H."/>
            <person name="Detter J.C."/>
            <person name="Han C.S."/>
            <person name="Tapia R."/>
            <person name="Land M.L."/>
            <person name="Hauser L."/>
            <person name="Kyrpides N.C."/>
            <person name="Ivanova N.N."/>
            <person name="Pagani I."/>
            <person name="Huntmann M."/>
            <person name="Wei C.L."/>
            <person name="Davenport K.W."/>
            <person name="Daligault H."/>
            <person name="Chain P.S."/>
            <person name="Chen A."/>
            <person name="Mavromatis K."/>
            <person name="Markowitz V."/>
            <person name="Szeto E."/>
            <person name="Mikhailova N."/>
            <person name="Pati A."/>
            <person name="Wagner M."/>
            <person name="Woyke T."/>
            <person name="Ollivier B."/>
            <person name="Klenk H.P."/>
            <person name="Spring S."/>
            <person name="Loy A."/>
        </authorList>
    </citation>
    <scope>NUCLEOTIDE SEQUENCE [LARGE SCALE GENOMIC DNA]</scope>
    <source>
        <strain evidence="4">ATCC 19365 / DSM 765 / NCIMB 8382 / VKM B-1628</strain>
    </source>
</reference>
<keyword evidence="2" id="KW-0812">Transmembrane</keyword>
<dbReference type="PATRIC" id="fig|768706.3.peg.1687"/>
<keyword evidence="2" id="KW-1133">Transmembrane helix</keyword>
<reference evidence="4" key="1">
    <citation type="submission" date="2011-11" db="EMBL/GenBank/DDBJ databases">
        <title>Complete sequence of Desulfosporosinus orientis DSM 765.</title>
        <authorList>
            <person name="Lucas S."/>
            <person name="Han J."/>
            <person name="Lapidus A."/>
            <person name="Cheng J.-F."/>
            <person name="Goodwin L."/>
            <person name="Pitluck S."/>
            <person name="Peters L."/>
            <person name="Ovchinnikova G."/>
            <person name="Teshima H."/>
            <person name="Detter J.C."/>
            <person name="Han C."/>
            <person name="Tapia R."/>
            <person name="Land M."/>
            <person name="Hauser L."/>
            <person name="Kyrpides N."/>
            <person name="Ivanova N."/>
            <person name="Pagani I."/>
            <person name="Pester M."/>
            <person name="Spring S."/>
            <person name="Ollivier B."/>
            <person name="Rattei T."/>
            <person name="Klenk H.-P."/>
            <person name="Wagner M."/>
            <person name="Loy A."/>
            <person name="Woyke T."/>
        </authorList>
    </citation>
    <scope>NUCLEOTIDE SEQUENCE [LARGE SCALE GENOMIC DNA]</scope>
    <source>
        <strain evidence="4">ATCC 19365 / DSM 765 / NCIMB 8382 / VKM B-1628</strain>
    </source>
</reference>
<proteinExistence type="predicted"/>
<evidence type="ECO:0000313" key="3">
    <source>
        <dbReference type="EMBL" id="AET67330.1"/>
    </source>
</evidence>
<dbReference type="Proteomes" id="UP000006346">
    <property type="component" value="Chromosome"/>
</dbReference>
<dbReference type="AlphaFoldDB" id="G7W5V4"/>
<keyword evidence="1" id="KW-0349">Heme</keyword>